<sequence length="433" mass="43964">MRARRLHTRFFAALGVLTVSFTLFAATPSPAPTIPDKPSDPTRAQEYWLDGARIREAWKTTRGAGVTIAVIDTGIARGPAAFAGAVTDGTDVSGNGSADGRTPLGPIDSDHGSRVASLAAGRGAPDGTGMIGVAPEANLLSISLGFGASATVPFTTQVAEAIIWAVDNGADVINLSFTMNTLGWDPSWDKAFLHAFENDVVVVVAAGNRGSGTTVVGAPATIPGVLTVGGVDQHGTASQSASTQGITIAVSAPSEGLLGVTAAGTVERWNGTSGAAPIVSGIVALVRAAHPDMDAANVINRVISTARPAPAATSVPDPLYGFGLVDAAAAVSAEVPTVEENPLGSLAEWVHLHRRAPSEPVPVPTSAPVALPPVPQADQPTKADSPLIPTLETLTYGTLPLLALTAAGILIALGVTAAARRIRLARDRRTSAQ</sequence>
<feature type="signal peptide" evidence="7">
    <location>
        <begin position="1"/>
        <end position="25"/>
    </location>
</feature>
<keyword evidence="6" id="KW-0812">Transmembrane</keyword>
<evidence type="ECO:0000256" key="7">
    <source>
        <dbReference type="SAM" id="SignalP"/>
    </source>
</evidence>
<feature type="active site" description="Charge relay system" evidence="5">
    <location>
        <position position="273"/>
    </location>
</feature>
<dbReference type="InterPro" id="IPR015500">
    <property type="entry name" value="Peptidase_S8_subtilisin-rel"/>
</dbReference>
<evidence type="ECO:0000256" key="1">
    <source>
        <dbReference type="ARBA" id="ARBA00011073"/>
    </source>
</evidence>
<gene>
    <name evidence="9" type="ORF">GCM10017596_16100</name>
</gene>
<evidence type="ECO:0000256" key="6">
    <source>
        <dbReference type="SAM" id="Phobius"/>
    </source>
</evidence>
<dbReference type="InterPro" id="IPR050131">
    <property type="entry name" value="Peptidase_S8_subtilisin-like"/>
</dbReference>
<feature type="active site" description="Charge relay system" evidence="5">
    <location>
        <position position="72"/>
    </location>
</feature>
<comment type="caution">
    <text evidence="9">The sequence shown here is derived from an EMBL/GenBank/DDBJ whole genome shotgun (WGS) entry which is preliminary data.</text>
</comment>
<dbReference type="Pfam" id="PF00082">
    <property type="entry name" value="Peptidase_S8"/>
    <property type="match status" value="1"/>
</dbReference>
<organism evidence="9 10">
    <name type="scientific">Microbacterium keratanolyticum</name>
    <dbReference type="NCBI Taxonomy" id="67574"/>
    <lineage>
        <taxon>Bacteria</taxon>
        <taxon>Bacillati</taxon>
        <taxon>Actinomycetota</taxon>
        <taxon>Actinomycetes</taxon>
        <taxon>Micrococcales</taxon>
        <taxon>Microbacteriaceae</taxon>
        <taxon>Microbacterium</taxon>
    </lineage>
</organism>
<dbReference type="GO" id="GO:0004252">
    <property type="term" value="F:serine-type endopeptidase activity"/>
    <property type="evidence" value="ECO:0007669"/>
    <property type="project" value="UniProtKB-UniRule"/>
</dbReference>
<name>A0A9W6M8J2_9MICO</name>
<keyword evidence="6" id="KW-1133">Transmembrane helix</keyword>
<dbReference type="PROSITE" id="PS00138">
    <property type="entry name" value="SUBTILASE_SER"/>
    <property type="match status" value="1"/>
</dbReference>
<dbReference type="EMBL" id="BSET01000001">
    <property type="protein sequence ID" value="GLK01895.1"/>
    <property type="molecule type" value="Genomic_DNA"/>
</dbReference>
<dbReference type="InterPro" id="IPR036852">
    <property type="entry name" value="Peptidase_S8/S53_dom_sf"/>
</dbReference>
<dbReference type="PRINTS" id="PR00723">
    <property type="entry name" value="SUBTILISIN"/>
</dbReference>
<dbReference type="PANTHER" id="PTHR43806:SF11">
    <property type="entry name" value="CEREVISIN-RELATED"/>
    <property type="match status" value="1"/>
</dbReference>
<feature type="chain" id="PRO_5040974596" description="Peptidase S8/S53 domain-containing protein" evidence="7">
    <location>
        <begin position="26"/>
        <end position="433"/>
    </location>
</feature>
<dbReference type="InterPro" id="IPR000209">
    <property type="entry name" value="Peptidase_S8/S53_dom"/>
</dbReference>
<dbReference type="Proteomes" id="UP001142325">
    <property type="component" value="Unassembled WGS sequence"/>
</dbReference>
<dbReference type="InterPro" id="IPR022398">
    <property type="entry name" value="Peptidase_S8_His-AS"/>
</dbReference>
<keyword evidence="10" id="KW-1185">Reference proteome</keyword>
<keyword evidence="2 5" id="KW-0645">Protease</keyword>
<feature type="domain" description="Peptidase S8/S53" evidence="8">
    <location>
        <begin position="63"/>
        <end position="323"/>
    </location>
</feature>
<dbReference type="PROSITE" id="PS51892">
    <property type="entry name" value="SUBTILASE"/>
    <property type="match status" value="1"/>
</dbReference>
<feature type="transmembrane region" description="Helical" evidence="6">
    <location>
        <begin position="399"/>
        <end position="419"/>
    </location>
</feature>
<keyword evidence="4 5" id="KW-0720">Serine protease</keyword>
<reference evidence="9" key="2">
    <citation type="submission" date="2023-01" db="EMBL/GenBank/DDBJ databases">
        <authorList>
            <person name="Sun Q."/>
            <person name="Evtushenko L."/>
        </authorList>
    </citation>
    <scope>NUCLEOTIDE SEQUENCE</scope>
    <source>
        <strain evidence="9">VKM Ac-1958</strain>
    </source>
</reference>
<feature type="active site" description="Charge relay system" evidence="5">
    <location>
        <position position="111"/>
    </location>
</feature>
<evidence type="ECO:0000313" key="10">
    <source>
        <dbReference type="Proteomes" id="UP001142325"/>
    </source>
</evidence>
<dbReference type="AlphaFoldDB" id="A0A9W6M8J2"/>
<dbReference type="SUPFAM" id="SSF52743">
    <property type="entry name" value="Subtilisin-like"/>
    <property type="match status" value="1"/>
</dbReference>
<evidence type="ECO:0000259" key="8">
    <source>
        <dbReference type="Pfam" id="PF00082"/>
    </source>
</evidence>
<evidence type="ECO:0000256" key="3">
    <source>
        <dbReference type="ARBA" id="ARBA00022801"/>
    </source>
</evidence>
<evidence type="ECO:0000313" key="9">
    <source>
        <dbReference type="EMBL" id="GLK01895.1"/>
    </source>
</evidence>
<protein>
    <recommendedName>
        <fullName evidence="8">Peptidase S8/S53 domain-containing protein</fullName>
    </recommendedName>
</protein>
<keyword evidence="3 5" id="KW-0378">Hydrolase</keyword>
<keyword evidence="7" id="KW-0732">Signal</keyword>
<dbReference type="PANTHER" id="PTHR43806">
    <property type="entry name" value="PEPTIDASE S8"/>
    <property type="match status" value="1"/>
</dbReference>
<reference evidence="9" key="1">
    <citation type="journal article" date="2014" name="Int. J. Syst. Evol. Microbiol.">
        <title>Complete genome sequence of Corynebacterium casei LMG S-19264T (=DSM 44701T), isolated from a smear-ripened cheese.</title>
        <authorList>
            <consortium name="US DOE Joint Genome Institute (JGI-PGF)"/>
            <person name="Walter F."/>
            <person name="Albersmeier A."/>
            <person name="Kalinowski J."/>
            <person name="Ruckert C."/>
        </authorList>
    </citation>
    <scope>NUCLEOTIDE SEQUENCE</scope>
    <source>
        <strain evidence="9">VKM Ac-1958</strain>
    </source>
</reference>
<dbReference type="Gene3D" id="3.40.50.200">
    <property type="entry name" value="Peptidase S8/S53 domain"/>
    <property type="match status" value="1"/>
</dbReference>
<dbReference type="GO" id="GO:0006508">
    <property type="term" value="P:proteolysis"/>
    <property type="evidence" value="ECO:0007669"/>
    <property type="project" value="UniProtKB-KW"/>
</dbReference>
<keyword evidence="6" id="KW-0472">Membrane</keyword>
<comment type="similarity">
    <text evidence="1 5">Belongs to the peptidase S8 family.</text>
</comment>
<dbReference type="InterPro" id="IPR023828">
    <property type="entry name" value="Peptidase_S8_Ser-AS"/>
</dbReference>
<evidence type="ECO:0000256" key="2">
    <source>
        <dbReference type="ARBA" id="ARBA00022670"/>
    </source>
</evidence>
<evidence type="ECO:0000256" key="5">
    <source>
        <dbReference type="PROSITE-ProRule" id="PRU01240"/>
    </source>
</evidence>
<evidence type="ECO:0000256" key="4">
    <source>
        <dbReference type="ARBA" id="ARBA00022825"/>
    </source>
</evidence>
<proteinExistence type="inferred from homology"/>
<dbReference type="RefSeq" id="WP_204939497.1">
    <property type="nucleotide sequence ID" value="NZ_BAAAUM010000001.1"/>
</dbReference>
<accession>A0A9W6M8J2</accession>
<dbReference type="PROSITE" id="PS00137">
    <property type="entry name" value="SUBTILASE_HIS"/>
    <property type="match status" value="1"/>
</dbReference>